<dbReference type="EMBL" id="RBKS01000001">
    <property type="protein sequence ID" value="RKR74823.1"/>
    <property type="molecule type" value="Genomic_DNA"/>
</dbReference>
<evidence type="ECO:0000256" key="5">
    <source>
        <dbReference type="ARBA" id="ARBA00023136"/>
    </source>
</evidence>
<evidence type="ECO:0000256" key="1">
    <source>
        <dbReference type="ARBA" id="ARBA00004141"/>
    </source>
</evidence>
<dbReference type="Proteomes" id="UP000280008">
    <property type="component" value="Unassembled WGS sequence"/>
</dbReference>
<feature type="transmembrane region" description="Helical" evidence="6">
    <location>
        <begin position="78"/>
        <end position="99"/>
    </location>
</feature>
<keyword evidence="4 6" id="KW-1133">Transmembrane helix</keyword>
<proteinExistence type="inferred from homology"/>
<name>A0A495IFP1_9MICO</name>
<comment type="similarity">
    <text evidence="2">Belongs to the autoinducer-2 exporter (AI-2E) (TC 2.A.86) family.</text>
</comment>
<keyword evidence="8" id="KW-1185">Reference proteome</keyword>
<feature type="transmembrane region" description="Helical" evidence="6">
    <location>
        <begin position="21"/>
        <end position="42"/>
    </location>
</feature>
<feature type="transmembrane region" description="Helical" evidence="6">
    <location>
        <begin position="253"/>
        <end position="278"/>
    </location>
</feature>
<keyword evidence="5 6" id="KW-0472">Membrane</keyword>
<sequence>MRLRGEGGLAAENAVMRIHSAFQLGLVGGLGVLTAILIGAALGHLTTVITYVGIALFLALGLDPVVVWLERRRMPRPLAVAIVTIVVLLAVAGIVLAIVPPIVTQTSTLIGNLTTYVESTGSQQIIDNLQSLIPKSTFKVQSAIDSGVTFLKNPANLAGIGGGLLSVGLAIGNGVAGTIVVLILTLYFMASLRSMKRGLYTLVPASSRVEFRRLAEEISDSVGRYVLGQVALALLNGVCSFIVLTLIGAQLPALFAFIAFLGALIPLVGTISAAAVIVAAEIALVPGHPVTWIVLAAWYLVYMQLEAYLLAPRVMRRTVQVPGALVVIAALAGGTLLGVLGALISVPIAAAILLVLREVVVPRQERR</sequence>
<reference evidence="7 8" key="1">
    <citation type="submission" date="2018-10" db="EMBL/GenBank/DDBJ databases">
        <title>Sequencing the genomes of 1000 actinobacteria strains.</title>
        <authorList>
            <person name="Klenk H.-P."/>
        </authorList>
    </citation>
    <scope>NUCLEOTIDE SEQUENCE [LARGE SCALE GENOMIC DNA]</scope>
    <source>
        <strain evidence="7 8">DSM 17894</strain>
    </source>
</reference>
<gene>
    <name evidence="7" type="ORF">C8E83_1954</name>
</gene>
<feature type="transmembrane region" description="Helical" evidence="6">
    <location>
        <begin position="164"/>
        <end position="190"/>
    </location>
</feature>
<dbReference type="GO" id="GO:0016020">
    <property type="term" value="C:membrane"/>
    <property type="evidence" value="ECO:0007669"/>
    <property type="project" value="UniProtKB-SubCell"/>
</dbReference>
<feature type="transmembrane region" description="Helical" evidence="6">
    <location>
        <begin position="323"/>
        <end position="356"/>
    </location>
</feature>
<dbReference type="PANTHER" id="PTHR21716">
    <property type="entry name" value="TRANSMEMBRANE PROTEIN"/>
    <property type="match status" value="1"/>
</dbReference>
<evidence type="ECO:0000256" key="3">
    <source>
        <dbReference type="ARBA" id="ARBA00022692"/>
    </source>
</evidence>
<feature type="transmembrane region" description="Helical" evidence="6">
    <location>
        <begin position="290"/>
        <end position="311"/>
    </location>
</feature>
<dbReference type="PANTHER" id="PTHR21716:SF62">
    <property type="entry name" value="TRANSPORT PROTEIN YDBI-RELATED"/>
    <property type="match status" value="1"/>
</dbReference>
<dbReference type="AlphaFoldDB" id="A0A495IFP1"/>
<evidence type="ECO:0000313" key="8">
    <source>
        <dbReference type="Proteomes" id="UP000280008"/>
    </source>
</evidence>
<evidence type="ECO:0000256" key="2">
    <source>
        <dbReference type="ARBA" id="ARBA00009773"/>
    </source>
</evidence>
<dbReference type="GO" id="GO:0055085">
    <property type="term" value="P:transmembrane transport"/>
    <property type="evidence" value="ECO:0007669"/>
    <property type="project" value="TreeGrafter"/>
</dbReference>
<feature type="transmembrane region" description="Helical" evidence="6">
    <location>
        <begin position="48"/>
        <end position="69"/>
    </location>
</feature>
<protein>
    <submittedName>
        <fullName evidence="7">Putative PurR-regulated permease PerM</fullName>
    </submittedName>
</protein>
<keyword evidence="3 6" id="KW-0812">Transmembrane</keyword>
<comment type="caution">
    <text evidence="7">The sequence shown here is derived from an EMBL/GenBank/DDBJ whole genome shotgun (WGS) entry which is preliminary data.</text>
</comment>
<dbReference type="InterPro" id="IPR002549">
    <property type="entry name" value="AI-2E-like"/>
</dbReference>
<organism evidence="7 8">
    <name type="scientific">Frondihabitans australicus</name>
    <dbReference type="NCBI Taxonomy" id="386892"/>
    <lineage>
        <taxon>Bacteria</taxon>
        <taxon>Bacillati</taxon>
        <taxon>Actinomycetota</taxon>
        <taxon>Actinomycetes</taxon>
        <taxon>Micrococcales</taxon>
        <taxon>Microbacteriaceae</taxon>
        <taxon>Frondihabitans</taxon>
    </lineage>
</organism>
<dbReference type="Pfam" id="PF01594">
    <property type="entry name" value="AI-2E_transport"/>
    <property type="match status" value="1"/>
</dbReference>
<feature type="transmembrane region" description="Helical" evidence="6">
    <location>
        <begin position="222"/>
        <end position="247"/>
    </location>
</feature>
<evidence type="ECO:0000256" key="6">
    <source>
        <dbReference type="SAM" id="Phobius"/>
    </source>
</evidence>
<comment type="subcellular location">
    <subcellularLocation>
        <location evidence="1">Membrane</location>
        <topology evidence="1">Multi-pass membrane protein</topology>
    </subcellularLocation>
</comment>
<evidence type="ECO:0000313" key="7">
    <source>
        <dbReference type="EMBL" id="RKR74823.1"/>
    </source>
</evidence>
<evidence type="ECO:0000256" key="4">
    <source>
        <dbReference type="ARBA" id="ARBA00022989"/>
    </source>
</evidence>
<accession>A0A495IFP1</accession>